<protein>
    <recommendedName>
        <fullName evidence="2">Capsule synthesis protein CapA domain-containing protein</fullName>
    </recommendedName>
</protein>
<evidence type="ECO:0000313" key="3">
    <source>
        <dbReference type="EMBL" id="KIA77232.1"/>
    </source>
</evidence>
<name>A0A0C1E7P4_9BACT</name>
<reference evidence="3 4" key="1">
    <citation type="journal article" date="2014" name="Mol. Biol. Evol.">
        <title>Massive expansion of Ubiquitination-related gene families within the Chlamydiae.</title>
        <authorList>
            <person name="Domman D."/>
            <person name="Collingro A."/>
            <person name="Lagkouvardos I."/>
            <person name="Gehre L."/>
            <person name="Weinmaier T."/>
            <person name="Rattei T."/>
            <person name="Subtil A."/>
            <person name="Horn M."/>
        </authorList>
    </citation>
    <scope>NUCLEOTIDE SEQUENCE [LARGE SCALE GENOMIC DNA]</scope>
    <source>
        <strain evidence="3 4">OEW1</strain>
    </source>
</reference>
<evidence type="ECO:0000256" key="1">
    <source>
        <dbReference type="ARBA" id="ARBA00005662"/>
    </source>
</evidence>
<dbReference type="InterPro" id="IPR052169">
    <property type="entry name" value="CW_Biosynth-Accessory"/>
</dbReference>
<feature type="domain" description="Capsule synthesis protein CapA" evidence="2">
    <location>
        <begin position="9"/>
        <end position="255"/>
    </location>
</feature>
<dbReference type="PANTHER" id="PTHR33393:SF11">
    <property type="entry name" value="POLYGLUTAMINE SYNTHESIS ACCESSORY PROTEIN RV0574C-RELATED"/>
    <property type="match status" value="1"/>
</dbReference>
<dbReference type="InterPro" id="IPR029052">
    <property type="entry name" value="Metallo-depent_PP-like"/>
</dbReference>
<dbReference type="EMBL" id="JSAM01000088">
    <property type="protein sequence ID" value="KIA77232.1"/>
    <property type="molecule type" value="Genomic_DNA"/>
</dbReference>
<dbReference type="AlphaFoldDB" id="A0A0C1E7P4"/>
<sequence length="336" mass="38555">MEKACRLMRIALMGDVMLGRLVNRVLKHRDPAYPWGNTLSILQNADLRICNLECVLSDIGNPWSTTPKVFHFRSDEKNIKTLQVANINIASIANNHVLDYEYEALQRMLNILDEQGILHTGSGKNLSEAAKAIFCQIKGQKIALIAFTDNEPDWAAQENKPGIFYVPTDIHDRRMQNLLRYIEDVRKEADFLIISAHWGSNWGYYPPREHALIGHAMIDVGADLIFGHSGHVFRGIEIYKNRPIIYSAGDFIDDYAVDEIEKNDESFIFVLEKERDSSLRLYLYPICIDQFQANLASLNRQEAILSQMKNLCKDLGSDFKCFSNYGFIEIYNKQKK</sequence>
<comment type="caution">
    <text evidence="3">The sequence shown here is derived from an EMBL/GenBank/DDBJ whole genome shotgun (WGS) entry which is preliminary data.</text>
</comment>
<dbReference type="SUPFAM" id="SSF56300">
    <property type="entry name" value="Metallo-dependent phosphatases"/>
    <property type="match status" value="1"/>
</dbReference>
<dbReference type="InterPro" id="IPR019079">
    <property type="entry name" value="Capsule_synth_CapA"/>
</dbReference>
<evidence type="ECO:0000313" key="4">
    <source>
        <dbReference type="Proteomes" id="UP000031307"/>
    </source>
</evidence>
<dbReference type="Pfam" id="PF09587">
    <property type="entry name" value="PGA_cap"/>
    <property type="match status" value="1"/>
</dbReference>
<dbReference type="Proteomes" id="UP000031307">
    <property type="component" value="Unassembled WGS sequence"/>
</dbReference>
<proteinExistence type="inferred from homology"/>
<dbReference type="Gene3D" id="3.60.21.10">
    <property type="match status" value="1"/>
</dbReference>
<dbReference type="SMART" id="SM00854">
    <property type="entry name" value="PGA_cap"/>
    <property type="match status" value="1"/>
</dbReference>
<dbReference type="CDD" id="cd07381">
    <property type="entry name" value="MPP_CapA"/>
    <property type="match status" value="1"/>
</dbReference>
<evidence type="ECO:0000259" key="2">
    <source>
        <dbReference type="SMART" id="SM00854"/>
    </source>
</evidence>
<dbReference type="PATRIC" id="fig|83552.4.peg.1664"/>
<organism evidence="3 4">
    <name type="scientific">Parachlamydia acanthamoebae</name>
    <dbReference type="NCBI Taxonomy" id="83552"/>
    <lineage>
        <taxon>Bacteria</taxon>
        <taxon>Pseudomonadati</taxon>
        <taxon>Chlamydiota</taxon>
        <taxon>Chlamydiia</taxon>
        <taxon>Parachlamydiales</taxon>
        <taxon>Parachlamydiaceae</taxon>
        <taxon>Parachlamydia</taxon>
    </lineage>
</organism>
<accession>A0A0C1E7P4</accession>
<comment type="similarity">
    <text evidence="1">Belongs to the CapA family.</text>
</comment>
<gene>
    <name evidence="3" type="ORF">DB43_GS00380</name>
</gene>
<dbReference type="PANTHER" id="PTHR33393">
    <property type="entry name" value="POLYGLUTAMINE SYNTHESIS ACCESSORY PROTEIN RV0574C-RELATED"/>
    <property type="match status" value="1"/>
</dbReference>